<dbReference type="GO" id="GO:0003700">
    <property type="term" value="F:DNA-binding transcription factor activity"/>
    <property type="evidence" value="ECO:0007669"/>
    <property type="project" value="InterPro"/>
</dbReference>
<geneLocation type="plasmid" evidence="3 4">
    <name>unnamed</name>
</geneLocation>
<dbReference type="KEGG" id="err:DVR09_16890"/>
<feature type="compositionally biased region" description="Low complexity" evidence="1">
    <location>
        <begin position="292"/>
        <end position="306"/>
    </location>
</feature>
<evidence type="ECO:0000313" key="4">
    <source>
        <dbReference type="Proteomes" id="UP000254508"/>
    </source>
</evidence>
<accession>A0A345YJM7</accession>
<keyword evidence="3" id="KW-0614">Plasmid</keyword>
<name>A0A345YJM7_9SPHN</name>
<dbReference type="InterPro" id="IPR013325">
    <property type="entry name" value="RNA_pol_sigma_r2"/>
</dbReference>
<evidence type="ECO:0000256" key="1">
    <source>
        <dbReference type="SAM" id="MobiDB-lite"/>
    </source>
</evidence>
<dbReference type="InterPro" id="IPR007627">
    <property type="entry name" value="RNA_pol_sigma70_r2"/>
</dbReference>
<dbReference type="EMBL" id="CP031358">
    <property type="protein sequence ID" value="AXK44129.1"/>
    <property type="molecule type" value="Genomic_DNA"/>
</dbReference>
<organism evidence="3 4">
    <name type="scientific">Erythrobacter aureus</name>
    <dbReference type="NCBI Taxonomy" id="2182384"/>
    <lineage>
        <taxon>Bacteria</taxon>
        <taxon>Pseudomonadati</taxon>
        <taxon>Pseudomonadota</taxon>
        <taxon>Alphaproteobacteria</taxon>
        <taxon>Sphingomonadales</taxon>
        <taxon>Erythrobacteraceae</taxon>
        <taxon>Erythrobacter/Porphyrobacter group</taxon>
        <taxon>Erythrobacter</taxon>
    </lineage>
</organism>
<evidence type="ECO:0000259" key="2">
    <source>
        <dbReference type="Pfam" id="PF04542"/>
    </source>
</evidence>
<reference evidence="3 4" key="1">
    <citation type="submission" date="2018-07" db="EMBL/GenBank/DDBJ databases">
        <title>Genome sequence of Erythrobacter strain YH-07, an antagonistic bacterium isolated from Yellow Sea.</title>
        <authorList>
            <person name="Tang T."/>
            <person name="Liu Q."/>
            <person name="Sun X."/>
        </authorList>
    </citation>
    <scope>NUCLEOTIDE SEQUENCE [LARGE SCALE GENOMIC DNA]</scope>
    <source>
        <strain evidence="3 4">YH-07</strain>
        <plasmid evidence="3 4">unnamed</plasmid>
    </source>
</reference>
<dbReference type="Pfam" id="PF04542">
    <property type="entry name" value="Sigma70_r2"/>
    <property type="match status" value="1"/>
</dbReference>
<dbReference type="OrthoDB" id="7427418at2"/>
<feature type="domain" description="RNA polymerase sigma-70 region 2" evidence="2">
    <location>
        <begin position="51"/>
        <end position="100"/>
    </location>
</feature>
<dbReference type="SUPFAM" id="SSF88946">
    <property type="entry name" value="Sigma2 domain of RNA polymerase sigma factors"/>
    <property type="match status" value="1"/>
</dbReference>
<evidence type="ECO:0000313" key="3">
    <source>
        <dbReference type="EMBL" id="AXK44129.1"/>
    </source>
</evidence>
<proteinExistence type="predicted"/>
<sequence length="348" mass="38632">MSKTTDALEVAVAEVIANRPAEGERPTPRQRSNENRAFAQILKLCGPRIRHFIGHYGLVAHREDAEQVCAIAVHRAIESYDPEKAKFTTFVNWQIRGELQSLRFRVMTDQRPSAKKVNGRTISLHDGATGADGELTTLEALIEDESALGMTEAGASAHLIEETSEALLDAYIDFERNSGLALLRKRYRSENPADDIRGKRPDLPASYRAHMGGVDQEEIDALEDRLELDRQIIRHCLFEGDVNRALQMDEQLTKDRVRHIARKASKRMASLAQQDDRFAMLAEHAASASRNAPKGKTKTAAAKKAGMLPETAAPATTKVAKRQAPQPVARDLFHGMQDQKREGVRLAA</sequence>
<gene>
    <name evidence="3" type="ORF">DVR09_16890</name>
</gene>
<keyword evidence="4" id="KW-1185">Reference proteome</keyword>
<dbReference type="Gene3D" id="1.10.1740.10">
    <property type="match status" value="1"/>
</dbReference>
<dbReference type="Proteomes" id="UP000254508">
    <property type="component" value="Plasmid unnamed"/>
</dbReference>
<feature type="region of interest" description="Disordered" evidence="1">
    <location>
        <begin position="285"/>
        <end position="326"/>
    </location>
</feature>
<dbReference type="GO" id="GO:0006352">
    <property type="term" value="P:DNA-templated transcription initiation"/>
    <property type="evidence" value="ECO:0007669"/>
    <property type="project" value="InterPro"/>
</dbReference>
<dbReference type="AlphaFoldDB" id="A0A345YJM7"/>
<dbReference type="RefSeq" id="WP_115418442.1">
    <property type="nucleotide sequence ID" value="NZ_CP031358.1"/>
</dbReference>
<protein>
    <submittedName>
        <fullName evidence="3">Sigma-70 family RNA polymerase sigma factor</fullName>
    </submittedName>
</protein>